<dbReference type="Proteomes" id="UP000255061">
    <property type="component" value="Unassembled WGS sequence"/>
</dbReference>
<sequence length="371" mass="42442">MGNVSLYHALLHDASRLKQLWQTTQLDDFVTLMRMYLKWPDLNFELLQGFLAAQNQQPLCPELASFSLCWQPYGYQAQRRIVRWIPAFAKPELPFFEDNIALSRQSLLAQLIQPCSQLEQLLPQRLAVPAVSPALLIFHWSRCGSTLVSGSFALQPEVKVLSESMLASDVLLDPTWVGQQTLVVDLVLRLQGRLRHQEQMLVVKCNAWDLQYWQVWLAAFPAANVLCLIRQPQAVLASHHHVAGRHMVRQQPALWHYLDKSTTLLEYQCQVIQRMAELMTEIQQQYGCKVLSYEQLQQTPARQLGRLAGLQLTEAEQQRWDIFRHFDSKQQGVPFKSSKKTASELFSTAQLQQISAKLAPLYQLLLAKGAG</sequence>
<gene>
    <name evidence="1" type="ORF">NCTC10736_02924</name>
</gene>
<protein>
    <recommendedName>
        <fullName evidence="3">Sulfotransferase family protein</fullName>
    </recommendedName>
</protein>
<evidence type="ECO:0000313" key="2">
    <source>
        <dbReference type="Proteomes" id="UP000255061"/>
    </source>
</evidence>
<evidence type="ECO:0000313" key="1">
    <source>
        <dbReference type="EMBL" id="SUI87486.1"/>
    </source>
</evidence>
<dbReference type="AlphaFoldDB" id="A0A380AW68"/>
<organism evidence="1 2">
    <name type="scientific">Shewanella morhuae</name>
    <dbReference type="NCBI Taxonomy" id="365591"/>
    <lineage>
        <taxon>Bacteria</taxon>
        <taxon>Pseudomonadati</taxon>
        <taxon>Pseudomonadota</taxon>
        <taxon>Gammaproteobacteria</taxon>
        <taxon>Alteromonadales</taxon>
        <taxon>Shewanellaceae</taxon>
        <taxon>Shewanella</taxon>
    </lineage>
</organism>
<dbReference type="SUPFAM" id="SSF52540">
    <property type="entry name" value="P-loop containing nucleoside triphosphate hydrolases"/>
    <property type="match status" value="1"/>
</dbReference>
<proteinExistence type="predicted"/>
<evidence type="ECO:0008006" key="3">
    <source>
        <dbReference type="Google" id="ProtNLM"/>
    </source>
</evidence>
<reference evidence="1 2" key="1">
    <citation type="submission" date="2018-06" db="EMBL/GenBank/DDBJ databases">
        <authorList>
            <consortium name="Pathogen Informatics"/>
            <person name="Doyle S."/>
        </authorList>
    </citation>
    <scope>NUCLEOTIDE SEQUENCE [LARGE SCALE GENOMIC DNA]</scope>
    <source>
        <strain evidence="1 2">NCTC10736</strain>
    </source>
</reference>
<accession>A0A380AW68</accession>
<name>A0A380AW68_9GAMM</name>
<dbReference type="InterPro" id="IPR027417">
    <property type="entry name" value="P-loop_NTPase"/>
</dbReference>
<dbReference type="RefSeq" id="WP_115406558.1">
    <property type="nucleotide sequence ID" value="NZ_UGYV01000001.1"/>
</dbReference>
<dbReference type="EMBL" id="UGYV01000001">
    <property type="protein sequence ID" value="SUI87486.1"/>
    <property type="molecule type" value="Genomic_DNA"/>
</dbReference>
<dbReference type="Gene3D" id="3.40.50.300">
    <property type="entry name" value="P-loop containing nucleotide triphosphate hydrolases"/>
    <property type="match status" value="1"/>
</dbReference>